<dbReference type="InterPro" id="IPR013249">
    <property type="entry name" value="RNA_pol_sigma70_r4_t2"/>
</dbReference>
<dbReference type="PANTHER" id="PTHR43133">
    <property type="entry name" value="RNA POLYMERASE ECF-TYPE SIGMA FACTO"/>
    <property type="match status" value="1"/>
</dbReference>
<keyword evidence="2" id="KW-0805">Transcription regulation</keyword>
<dbReference type="RefSeq" id="WP_132014332.1">
    <property type="nucleotide sequence ID" value="NZ_SLUN01000012.1"/>
</dbReference>
<feature type="domain" description="RNA polymerase sigma-70 region 2" evidence="6">
    <location>
        <begin position="23"/>
        <end position="87"/>
    </location>
</feature>
<dbReference type="GO" id="GO:0016987">
    <property type="term" value="F:sigma factor activity"/>
    <property type="evidence" value="ECO:0007669"/>
    <property type="project" value="UniProtKB-KW"/>
</dbReference>
<dbReference type="Proteomes" id="UP000295008">
    <property type="component" value="Unassembled WGS sequence"/>
</dbReference>
<dbReference type="InterPro" id="IPR039425">
    <property type="entry name" value="RNA_pol_sigma-70-like"/>
</dbReference>
<evidence type="ECO:0000259" key="6">
    <source>
        <dbReference type="Pfam" id="PF04542"/>
    </source>
</evidence>
<accession>A0A4V2QET7</accession>
<evidence type="ECO:0000313" key="8">
    <source>
        <dbReference type="EMBL" id="TCL69307.1"/>
    </source>
</evidence>
<proteinExistence type="inferred from homology"/>
<reference evidence="8 9" key="1">
    <citation type="submission" date="2019-03" db="EMBL/GenBank/DDBJ databases">
        <title>Genomic Encyclopedia of Type Strains, Phase IV (KMG-IV): sequencing the most valuable type-strain genomes for metagenomic binning, comparative biology and taxonomic classification.</title>
        <authorList>
            <person name="Goeker M."/>
        </authorList>
    </citation>
    <scope>NUCLEOTIDE SEQUENCE [LARGE SCALE GENOMIC DNA]</scope>
    <source>
        <strain evidence="8 9">LX-B</strain>
    </source>
</reference>
<dbReference type="InterPro" id="IPR007627">
    <property type="entry name" value="RNA_pol_sigma70_r2"/>
</dbReference>
<evidence type="ECO:0000256" key="4">
    <source>
        <dbReference type="ARBA" id="ARBA00023125"/>
    </source>
</evidence>
<dbReference type="InterPro" id="IPR013324">
    <property type="entry name" value="RNA_pol_sigma_r3/r4-like"/>
</dbReference>
<dbReference type="AlphaFoldDB" id="A0A4V2QET7"/>
<dbReference type="CDD" id="cd06171">
    <property type="entry name" value="Sigma70_r4"/>
    <property type="match status" value="1"/>
</dbReference>
<feature type="domain" description="RNA polymerase sigma factor 70 region 4 type 2" evidence="7">
    <location>
        <begin position="131"/>
        <end position="181"/>
    </location>
</feature>
<evidence type="ECO:0000256" key="1">
    <source>
        <dbReference type="ARBA" id="ARBA00010641"/>
    </source>
</evidence>
<dbReference type="InterPro" id="IPR014284">
    <property type="entry name" value="RNA_pol_sigma-70_dom"/>
</dbReference>
<dbReference type="SUPFAM" id="SSF88946">
    <property type="entry name" value="Sigma2 domain of RNA polymerase sigma factors"/>
    <property type="match status" value="1"/>
</dbReference>
<dbReference type="Gene3D" id="1.10.1740.10">
    <property type="match status" value="1"/>
</dbReference>
<keyword evidence="4" id="KW-0238">DNA-binding</keyword>
<evidence type="ECO:0000259" key="7">
    <source>
        <dbReference type="Pfam" id="PF08281"/>
    </source>
</evidence>
<dbReference type="SUPFAM" id="SSF88659">
    <property type="entry name" value="Sigma3 and sigma4 domains of RNA polymerase sigma factors"/>
    <property type="match status" value="1"/>
</dbReference>
<organism evidence="8 9">
    <name type="scientific">Hydrogenispora ethanolica</name>
    <dbReference type="NCBI Taxonomy" id="1082276"/>
    <lineage>
        <taxon>Bacteria</taxon>
        <taxon>Bacillati</taxon>
        <taxon>Bacillota</taxon>
        <taxon>Hydrogenispora</taxon>
    </lineage>
</organism>
<dbReference type="InterPro" id="IPR013325">
    <property type="entry name" value="RNA_pol_sigma_r2"/>
</dbReference>
<keyword evidence="5" id="KW-0804">Transcription</keyword>
<comment type="similarity">
    <text evidence="1">Belongs to the sigma-70 factor family. ECF subfamily.</text>
</comment>
<name>A0A4V2QET7_HYDET</name>
<dbReference type="Pfam" id="PF08281">
    <property type="entry name" value="Sigma70_r4_2"/>
    <property type="match status" value="1"/>
</dbReference>
<evidence type="ECO:0000256" key="5">
    <source>
        <dbReference type="ARBA" id="ARBA00023163"/>
    </source>
</evidence>
<dbReference type="GO" id="GO:0006352">
    <property type="term" value="P:DNA-templated transcription initiation"/>
    <property type="evidence" value="ECO:0007669"/>
    <property type="project" value="InterPro"/>
</dbReference>
<dbReference type="GO" id="GO:0003677">
    <property type="term" value="F:DNA binding"/>
    <property type="evidence" value="ECO:0007669"/>
    <property type="project" value="UniProtKB-KW"/>
</dbReference>
<dbReference type="PANTHER" id="PTHR43133:SF8">
    <property type="entry name" value="RNA POLYMERASE SIGMA FACTOR HI_1459-RELATED"/>
    <property type="match status" value="1"/>
</dbReference>
<gene>
    <name evidence="8" type="ORF">EDC14_10124</name>
</gene>
<dbReference type="NCBIfam" id="TIGR02937">
    <property type="entry name" value="sigma70-ECF"/>
    <property type="match status" value="1"/>
</dbReference>
<dbReference type="OrthoDB" id="9784984at2"/>
<evidence type="ECO:0000256" key="3">
    <source>
        <dbReference type="ARBA" id="ARBA00023082"/>
    </source>
</evidence>
<evidence type="ECO:0000256" key="2">
    <source>
        <dbReference type="ARBA" id="ARBA00023015"/>
    </source>
</evidence>
<dbReference type="Pfam" id="PF04542">
    <property type="entry name" value="Sigma70_r2"/>
    <property type="match status" value="1"/>
</dbReference>
<comment type="caution">
    <text evidence="8">The sequence shown here is derived from an EMBL/GenBank/DDBJ whole genome shotgun (WGS) entry which is preliminary data.</text>
</comment>
<dbReference type="EMBL" id="SLUN01000012">
    <property type="protein sequence ID" value="TCL69307.1"/>
    <property type="molecule type" value="Genomic_DNA"/>
</dbReference>
<evidence type="ECO:0000313" key="9">
    <source>
        <dbReference type="Proteomes" id="UP000295008"/>
    </source>
</evidence>
<dbReference type="Gene3D" id="1.10.10.10">
    <property type="entry name" value="Winged helix-like DNA-binding domain superfamily/Winged helix DNA-binding domain"/>
    <property type="match status" value="1"/>
</dbReference>
<keyword evidence="3" id="KW-0731">Sigma factor</keyword>
<sequence length="195" mass="22297">MAELNVELIAKAKQGDPQAIEELIGKVRKPLHHFACNFLGNEFEAEDVTQEVLLKVTRALPTFKGDSTIWTWLFRIMTNACIDYQRKCASRPVSYLTRAGAEDEEAVTIELKDHRQIPEESYEQTELHATIHGALNQLSAEHRTIVILHDIYSFKYQEIAAITKTGLGTVKSRLFYARQELRKILGPLLMNEKKE</sequence>
<protein>
    <submittedName>
        <fullName evidence="8">RNA polymerase RpoE-like sigma-24 subunit</fullName>
    </submittedName>
</protein>
<keyword evidence="9" id="KW-1185">Reference proteome</keyword>
<dbReference type="InterPro" id="IPR036388">
    <property type="entry name" value="WH-like_DNA-bd_sf"/>
</dbReference>